<dbReference type="SUPFAM" id="SSF51161">
    <property type="entry name" value="Trimeric LpxA-like enzymes"/>
    <property type="match status" value="1"/>
</dbReference>
<sequence length="828" mass="92586">MKAVIMAGGFGTRIQPLTMSLPKPMLPVMNVPMMEYSLRRLARMGIKHFVILLYYMPEVIRSYFGDGSRFGVRIDYVLPDADYGTAGAVKQAQRFLDETFIVVSGDVVTDFDFKRIWDFHREKRSLLTIALTSVEDPVQFGIVITDSEGRITKFLEKPGWGEVFSDTVNTGIYVIEPDVLNYIPENRSFDFSKNLFPLLMEKGFTIYGISMEGYWRDVGNPDSYRDVHKDIFSGKVNVEIPGEVKELDGCRLILQGESFVSPKAKLLGTVVLGDGVVVEDNVYLENVTIGSGTKVRRGSQLRNCVLWRDAVIGSQVKLDNCVVCNDVQMGNRVQAPKGAIIAEKVEIGDDVLIEKDVVIWPGKFVESGSIVSSNLVWGEKWKRSLFQAGKISGRTNVELSVEFAAKLGAAFGTVLPEGSTIFMSRDYHRASRMIKRAFLSGVLSAGVNVVDLREFPRPALCYLLRNFAEVAGIHFEVSDKAPEHTDIIFFDKDGVVIDSSFEKEVERIFFRERFRRVSPSEIGRISGGEMLMEQYVGEILALLDESIRLPGYRVVVDLMNGVYRDVYPSLLANYGIESVILNSHRSEEKITHINLLCNQAEKNVPSVLRAVGADVGFAISPCGERLEVVAKDGTMLRGPKLLLLFLLAIDEVVEEPVKVLVPPSAPTVLNGRLKNVEVERGRIAGLKASQLEQFYFWGDVEGRCCFTELSFAPDAVYASLKLLEMLSLSKDSILGLLERIPEFGYVHISVHAPSGKKAKIMRLLAEEAARYEASFVDGVQIFQGDAWILALPDQFDERLHLYTQAPTQKEAELLVDVYRKRIESWVAN</sequence>
<evidence type="ECO:0000256" key="5">
    <source>
        <dbReference type="ARBA" id="ARBA00022917"/>
    </source>
</evidence>
<keyword evidence="4" id="KW-0396">Initiation factor</keyword>
<feature type="domain" description="Alpha-D-phosphohexomutase alpha/beta/alpha" evidence="8">
    <location>
        <begin position="534"/>
        <end position="633"/>
    </location>
</feature>
<dbReference type="Pfam" id="PF00483">
    <property type="entry name" value="NTP_transferase"/>
    <property type="match status" value="1"/>
</dbReference>
<keyword evidence="5" id="KW-0648">Protein biosynthesis</keyword>
<dbReference type="Gene3D" id="3.40.120.10">
    <property type="entry name" value="Alpha-D-Glucose-1,6-Bisphosphate, subunit A, domain 3"/>
    <property type="match status" value="3"/>
</dbReference>
<protein>
    <submittedName>
        <fullName evidence="10">Mannose-1-phosphate guanylyltransferase /phosphomannomutase</fullName>
        <ecNumber evidence="10">2.7.7.13</ecNumber>
        <ecNumber evidence="10">5.4.2.8</ecNumber>
    </submittedName>
</protein>
<dbReference type="InterPro" id="IPR005835">
    <property type="entry name" value="NTP_transferase_dom"/>
</dbReference>
<evidence type="ECO:0000256" key="3">
    <source>
        <dbReference type="ARBA" id="ARBA00022490"/>
    </source>
</evidence>
<evidence type="ECO:0000256" key="1">
    <source>
        <dbReference type="ARBA" id="ARBA00004514"/>
    </source>
</evidence>
<dbReference type="EC" id="5.4.2.8" evidence="10"/>
<dbReference type="InterPro" id="IPR056764">
    <property type="entry name" value="LbH_EIF2B3/5"/>
</dbReference>
<accession>A0A0S3QUK4</accession>
<evidence type="ECO:0000259" key="8">
    <source>
        <dbReference type="Pfam" id="PF02879"/>
    </source>
</evidence>
<dbReference type="GO" id="GO:0005975">
    <property type="term" value="P:carbohydrate metabolic process"/>
    <property type="evidence" value="ECO:0007669"/>
    <property type="project" value="InterPro"/>
</dbReference>
<dbReference type="InterPro" id="IPR050486">
    <property type="entry name" value="Mannose-1P_guanyltransferase"/>
</dbReference>
<dbReference type="InterPro" id="IPR005845">
    <property type="entry name" value="A-D-PHexomutase_a/b/a-II"/>
</dbReference>
<proteinExistence type="inferred from homology"/>
<dbReference type="Gene3D" id="3.90.550.10">
    <property type="entry name" value="Spore Coat Polysaccharide Biosynthesis Protein SpsA, Chain A"/>
    <property type="match status" value="1"/>
</dbReference>
<dbReference type="STRING" id="1298851.TST_1210"/>
<dbReference type="SUPFAM" id="SSF55957">
    <property type="entry name" value="Phosphoglucomutase, C-terminal domain"/>
    <property type="match status" value="1"/>
</dbReference>
<keyword evidence="10" id="KW-0548">Nucleotidyltransferase</keyword>
<gene>
    <name evidence="10" type="primary">gmpP</name>
    <name evidence="10" type="ORF">TST_1210</name>
</gene>
<dbReference type="Gene3D" id="2.160.10.10">
    <property type="entry name" value="Hexapeptide repeat proteins"/>
    <property type="match status" value="1"/>
</dbReference>
<comment type="similarity">
    <text evidence="2">Belongs to the phosphohexose mutase family.</text>
</comment>
<organism evidence="10 11">
    <name type="scientific">Thermosulfidibacter takaii (strain DSM 17441 / JCM 13301 / NBRC 103674 / ABI70S6)</name>
    <dbReference type="NCBI Taxonomy" id="1298851"/>
    <lineage>
        <taxon>Bacteria</taxon>
        <taxon>Pseudomonadati</taxon>
        <taxon>Thermosulfidibacterota</taxon>
        <taxon>Thermosulfidibacteria</taxon>
        <taxon>Thermosulfidibacterales</taxon>
        <taxon>Thermosulfidibacteraceae</taxon>
    </lineage>
</organism>
<dbReference type="SUPFAM" id="SSF53738">
    <property type="entry name" value="Phosphoglucomutase, first 3 domains"/>
    <property type="match status" value="2"/>
</dbReference>
<dbReference type="InterPro" id="IPR016055">
    <property type="entry name" value="A-D-PHexomutase_a/b/a-I/II/III"/>
</dbReference>
<feature type="domain" description="Nucleotidyl transferase" evidence="6">
    <location>
        <begin position="2"/>
        <end position="231"/>
    </location>
</feature>
<dbReference type="RefSeq" id="WP_068549989.1">
    <property type="nucleotide sequence ID" value="NZ_AP013035.1"/>
</dbReference>
<keyword evidence="3" id="KW-0963">Cytoplasm</keyword>
<evidence type="ECO:0000259" key="6">
    <source>
        <dbReference type="Pfam" id="PF00483"/>
    </source>
</evidence>
<keyword evidence="10" id="KW-0808">Transferase</keyword>
<dbReference type="InterPro" id="IPR029044">
    <property type="entry name" value="Nucleotide-diphossugar_trans"/>
</dbReference>
<dbReference type="Pfam" id="PF02878">
    <property type="entry name" value="PGM_PMM_I"/>
    <property type="match status" value="1"/>
</dbReference>
<dbReference type="CDD" id="cd04181">
    <property type="entry name" value="NTP_transferase"/>
    <property type="match status" value="1"/>
</dbReference>
<dbReference type="InterPro" id="IPR011004">
    <property type="entry name" value="Trimer_LpxA-like_sf"/>
</dbReference>
<dbReference type="Proteomes" id="UP000063234">
    <property type="component" value="Chromosome"/>
</dbReference>
<dbReference type="AlphaFoldDB" id="A0A0S3QUK4"/>
<dbReference type="InterPro" id="IPR036900">
    <property type="entry name" value="A-D-PHexomutase_C_sf"/>
</dbReference>
<evidence type="ECO:0000313" key="10">
    <source>
        <dbReference type="EMBL" id="BAT72001.1"/>
    </source>
</evidence>
<dbReference type="SUPFAM" id="SSF53448">
    <property type="entry name" value="Nucleotide-diphospho-sugar transferases"/>
    <property type="match status" value="1"/>
</dbReference>
<evidence type="ECO:0000256" key="2">
    <source>
        <dbReference type="ARBA" id="ARBA00010231"/>
    </source>
</evidence>
<dbReference type="EC" id="2.7.7.13" evidence="10"/>
<dbReference type="OrthoDB" id="9801899at2"/>
<dbReference type="KEGG" id="ttk:TST_1210"/>
<name>A0A0S3QUK4_THET7</name>
<keyword evidence="11" id="KW-1185">Reference proteome</keyword>
<dbReference type="EMBL" id="AP013035">
    <property type="protein sequence ID" value="BAT72001.1"/>
    <property type="molecule type" value="Genomic_DNA"/>
</dbReference>
<feature type="domain" description="EIF2B subunit epsilon/gamma LbH" evidence="9">
    <location>
        <begin position="260"/>
        <end position="352"/>
    </location>
</feature>
<dbReference type="GO" id="GO:0004475">
    <property type="term" value="F:mannose-1-phosphate guanylyltransferase (GTP) activity"/>
    <property type="evidence" value="ECO:0007669"/>
    <property type="project" value="UniProtKB-EC"/>
</dbReference>
<dbReference type="PATRIC" id="fig|1298851.3.peg.1272"/>
<comment type="subcellular location">
    <subcellularLocation>
        <location evidence="1">Cytoplasm</location>
        <location evidence="1">Cytosol</location>
    </subcellularLocation>
</comment>
<evidence type="ECO:0000259" key="9">
    <source>
        <dbReference type="Pfam" id="PF25084"/>
    </source>
</evidence>
<feature type="domain" description="Alpha-D-phosphohexomutase alpha/beta/alpha" evidence="7">
    <location>
        <begin position="384"/>
        <end position="515"/>
    </location>
</feature>
<dbReference type="Pfam" id="PF02879">
    <property type="entry name" value="PGM_PMM_II"/>
    <property type="match status" value="1"/>
</dbReference>
<dbReference type="GO" id="GO:0004615">
    <property type="term" value="F:phosphomannomutase activity"/>
    <property type="evidence" value="ECO:0007669"/>
    <property type="project" value="UniProtKB-EC"/>
</dbReference>
<keyword evidence="10" id="KW-0413">Isomerase</keyword>
<evidence type="ECO:0000256" key="4">
    <source>
        <dbReference type="ARBA" id="ARBA00022540"/>
    </source>
</evidence>
<evidence type="ECO:0000313" key="11">
    <source>
        <dbReference type="Proteomes" id="UP000063234"/>
    </source>
</evidence>
<dbReference type="PANTHER" id="PTHR22572">
    <property type="entry name" value="SUGAR-1-PHOSPHATE GUANYL TRANSFERASE"/>
    <property type="match status" value="1"/>
</dbReference>
<reference evidence="11" key="1">
    <citation type="journal article" date="2018" name="Science">
        <title>A primordial and reversible TCA cycle in a facultatively chemolithoautotrophic thermophile.</title>
        <authorList>
            <person name="Nunoura T."/>
            <person name="Chikaraishi Y."/>
            <person name="Izaki R."/>
            <person name="Suwa T."/>
            <person name="Sato T."/>
            <person name="Harada T."/>
            <person name="Mori K."/>
            <person name="Kato Y."/>
            <person name="Miyazaki M."/>
            <person name="Shimamura S."/>
            <person name="Yanagawa K."/>
            <person name="Shuto A."/>
            <person name="Ohkouchi N."/>
            <person name="Fujita N."/>
            <person name="Takaki Y."/>
            <person name="Atomi H."/>
            <person name="Takai K."/>
        </authorList>
    </citation>
    <scope>NUCLEOTIDE SEQUENCE [LARGE SCALE GENOMIC DNA]</scope>
    <source>
        <strain evidence="11">DSM 17441 / JCM 13301 / NBRC 103674 / ABI70S6</strain>
    </source>
</reference>
<dbReference type="InterPro" id="IPR005844">
    <property type="entry name" value="A-D-PHexomutase_a/b/a-I"/>
</dbReference>
<evidence type="ECO:0000259" key="7">
    <source>
        <dbReference type="Pfam" id="PF02878"/>
    </source>
</evidence>
<dbReference type="Pfam" id="PF25084">
    <property type="entry name" value="LbH_EIF2B"/>
    <property type="match status" value="1"/>
</dbReference>